<reference evidence="1" key="2">
    <citation type="journal article" date="2015" name="Fish Shellfish Immunol.">
        <title>Early steps in the European eel (Anguilla anguilla)-Vibrio vulnificus interaction in the gills: Role of the RtxA13 toxin.</title>
        <authorList>
            <person name="Callol A."/>
            <person name="Pajuelo D."/>
            <person name="Ebbesson L."/>
            <person name="Teles M."/>
            <person name="MacKenzie S."/>
            <person name="Amaro C."/>
        </authorList>
    </citation>
    <scope>NUCLEOTIDE SEQUENCE</scope>
</reference>
<sequence length="25" mass="3127">MCKEAFCRSFIHFMCLKTFFFEMTK</sequence>
<organism evidence="1">
    <name type="scientific">Anguilla anguilla</name>
    <name type="common">European freshwater eel</name>
    <name type="synonym">Muraena anguilla</name>
    <dbReference type="NCBI Taxonomy" id="7936"/>
    <lineage>
        <taxon>Eukaryota</taxon>
        <taxon>Metazoa</taxon>
        <taxon>Chordata</taxon>
        <taxon>Craniata</taxon>
        <taxon>Vertebrata</taxon>
        <taxon>Euteleostomi</taxon>
        <taxon>Actinopterygii</taxon>
        <taxon>Neopterygii</taxon>
        <taxon>Teleostei</taxon>
        <taxon>Anguilliformes</taxon>
        <taxon>Anguillidae</taxon>
        <taxon>Anguilla</taxon>
    </lineage>
</organism>
<dbReference type="EMBL" id="GBXM01050289">
    <property type="protein sequence ID" value="JAH58288.1"/>
    <property type="molecule type" value="Transcribed_RNA"/>
</dbReference>
<proteinExistence type="predicted"/>
<evidence type="ECO:0000313" key="1">
    <source>
        <dbReference type="EMBL" id="JAH58288.1"/>
    </source>
</evidence>
<reference evidence="1" key="1">
    <citation type="submission" date="2014-11" db="EMBL/GenBank/DDBJ databases">
        <authorList>
            <person name="Amaro Gonzalez C."/>
        </authorList>
    </citation>
    <scope>NUCLEOTIDE SEQUENCE</scope>
</reference>
<name>A0A0E9TZZ9_ANGAN</name>
<dbReference type="AlphaFoldDB" id="A0A0E9TZZ9"/>
<accession>A0A0E9TZZ9</accession>
<protein>
    <submittedName>
        <fullName evidence="1">Uncharacterized protein</fullName>
    </submittedName>
</protein>